<proteinExistence type="inferred from homology"/>
<dbReference type="AlphaFoldDB" id="A0A0A0BUB6"/>
<keyword evidence="4" id="KW-1185">Reference proteome</keyword>
<protein>
    <recommendedName>
        <fullName evidence="2">YCII-related domain-containing protein</fullName>
    </recommendedName>
</protein>
<dbReference type="RefSeq" id="WP_081978594.1">
    <property type="nucleotide sequence ID" value="NZ_AXCY01000018.1"/>
</dbReference>
<dbReference type="InterPro" id="IPR011008">
    <property type="entry name" value="Dimeric_a/b-barrel"/>
</dbReference>
<evidence type="ECO:0000259" key="2">
    <source>
        <dbReference type="Pfam" id="PF03795"/>
    </source>
</evidence>
<name>A0A0A0BUB6_9CELL</name>
<evidence type="ECO:0000256" key="1">
    <source>
        <dbReference type="ARBA" id="ARBA00007689"/>
    </source>
</evidence>
<comment type="caution">
    <text evidence="3">The sequence shown here is derived from an EMBL/GenBank/DDBJ whole genome shotgun (WGS) entry which is preliminary data.</text>
</comment>
<feature type="domain" description="YCII-related" evidence="2">
    <location>
        <begin position="7"/>
        <end position="101"/>
    </location>
</feature>
<dbReference type="OrthoDB" id="668782at2"/>
<reference evidence="3 4" key="2">
    <citation type="journal article" date="2015" name="Stand. Genomic Sci.">
        <title>Draft genome sequence of Cellulomonas carbonis T26(T) and comparative analysis of six Cellulomonas genomes.</title>
        <authorList>
            <person name="Zhuang W."/>
            <person name="Zhang S."/>
            <person name="Xia X."/>
            <person name="Wang G."/>
        </authorList>
    </citation>
    <scope>NUCLEOTIDE SEQUENCE [LARGE SCALE GENOMIC DNA]</scope>
    <source>
        <strain evidence="3 4">T26</strain>
    </source>
</reference>
<comment type="similarity">
    <text evidence="1">Belongs to the YciI family.</text>
</comment>
<gene>
    <name evidence="3" type="ORF">N868_05460</name>
</gene>
<dbReference type="SUPFAM" id="SSF54909">
    <property type="entry name" value="Dimeric alpha+beta barrel"/>
    <property type="match status" value="1"/>
</dbReference>
<sequence>MSAPQDYVVLLYGDEAVWESATPEERQEEFGRHDEFSRRCAEGGHEIIGGAELRHSRTARSVRAADDGSPVVTDGPYTELVEQLGGYYVVRTADLDGLTRLVTIILSTGTAEIRPLASPEIGADADATVEAAAGAGAGTGVPS</sequence>
<dbReference type="Gene3D" id="3.30.70.1060">
    <property type="entry name" value="Dimeric alpha+beta barrel"/>
    <property type="match status" value="1"/>
</dbReference>
<accession>A0A0A0BUB6</accession>
<dbReference type="InterPro" id="IPR005545">
    <property type="entry name" value="YCII"/>
</dbReference>
<dbReference type="Pfam" id="PF03795">
    <property type="entry name" value="YCII"/>
    <property type="match status" value="1"/>
</dbReference>
<dbReference type="PANTHER" id="PTHR35174:SF3">
    <property type="entry name" value="BLL7171 PROTEIN"/>
    <property type="match status" value="1"/>
</dbReference>
<organism evidence="3 4">
    <name type="scientific">Cellulomonas carbonis T26</name>
    <dbReference type="NCBI Taxonomy" id="947969"/>
    <lineage>
        <taxon>Bacteria</taxon>
        <taxon>Bacillati</taxon>
        <taxon>Actinomycetota</taxon>
        <taxon>Actinomycetes</taxon>
        <taxon>Micrococcales</taxon>
        <taxon>Cellulomonadaceae</taxon>
        <taxon>Cellulomonas</taxon>
    </lineage>
</organism>
<evidence type="ECO:0000313" key="3">
    <source>
        <dbReference type="EMBL" id="KGM11575.1"/>
    </source>
</evidence>
<evidence type="ECO:0000313" key="4">
    <source>
        <dbReference type="Proteomes" id="UP000029839"/>
    </source>
</evidence>
<dbReference type="PANTHER" id="PTHR35174">
    <property type="entry name" value="BLL7171 PROTEIN-RELATED"/>
    <property type="match status" value="1"/>
</dbReference>
<dbReference type="Proteomes" id="UP000029839">
    <property type="component" value="Unassembled WGS sequence"/>
</dbReference>
<reference evidence="3 4" key="1">
    <citation type="submission" date="2013-08" db="EMBL/GenBank/DDBJ databases">
        <title>Genome sequencing of Cellulomonas carbonis T26.</title>
        <authorList>
            <person name="Chen F."/>
            <person name="Li Y."/>
            <person name="Wang G."/>
        </authorList>
    </citation>
    <scope>NUCLEOTIDE SEQUENCE [LARGE SCALE GENOMIC DNA]</scope>
    <source>
        <strain evidence="3 4">T26</strain>
    </source>
</reference>
<dbReference type="EMBL" id="AXCY01000018">
    <property type="protein sequence ID" value="KGM11575.1"/>
    <property type="molecule type" value="Genomic_DNA"/>
</dbReference>